<evidence type="ECO:0000313" key="6">
    <source>
        <dbReference type="Proteomes" id="UP000655759"/>
    </source>
</evidence>
<dbReference type="Gene3D" id="1.10.443.10">
    <property type="entry name" value="Intergrase catalytic core"/>
    <property type="match status" value="1"/>
</dbReference>
<dbReference type="Proteomes" id="UP000655759">
    <property type="component" value="Unassembled WGS sequence"/>
</dbReference>
<accession>A0A812F611</accession>
<comment type="caution">
    <text evidence="5">The sequence shown here is derived from an EMBL/GenBank/DDBJ whole genome shotgun (WGS) entry which is preliminary data.</text>
</comment>
<dbReference type="GO" id="GO:0015074">
    <property type="term" value="P:DNA integration"/>
    <property type="evidence" value="ECO:0007669"/>
    <property type="project" value="InterPro"/>
</dbReference>
<dbReference type="PROSITE" id="PS51898">
    <property type="entry name" value="TYR_RECOMBINASE"/>
    <property type="match status" value="1"/>
</dbReference>
<proteinExistence type="predicted"/>
<dbReference type="InterPro" id="IPR011010">
    <property type="entry name" value="DNA_brk_join_enz"/>
</dbReference>
<dbReference type="GO" id="GO:0006310">
    <property type="term" value="P:DNA recombination"/>
    <property type="evidence" value="ECO:0007669"/>
    <property type="project" value="UniProtKB-KW"/>
</dbReference>
<dbReference type="EMBL" id="CAJNAQ010000005">
    <property type="protein sequence ID" value="CAE6500831.1"/>
    <property type="molecule type" value="Genomic_DNA"/>
</dbReference>
<dbReference type="PANTHER" id="PTHR30349">
    <property type="entry name" value="PHAGE INTEGRASE-RELATED"/>
    <property type="match status" value="1"/>
</dbReference>
<name>A0A812F611_9ARCH</name>
<evidence type="ECO:0000256" key="2">
    <source>
        <dbReference type="SAM" id="Coils"/>
    </source>
</evidence>
<organism evidence="5 6">
    <name type="scientific">Candidatus Nitrosotenuis uzonensis</name>
    <dbReference type="NCBI Taxonomy" id="1407055"/>
    <lineage>
        <taxon>Archaea</taxon>
        <taxon>Nitrososphaerota</taxon>
        <taxon>Candidatus Nitrosotenuis</taxon>
    </lineage>
</organism>
<protein>
    <recommendedName>
        <fullName evidence="4">Tyr recombinase domain-containing protein</fullName>
    </recommendedName>
</protein>
<dbReference type="InterPro" id="IPR013762">
    <property type="entry name" value="Integrase-like_cat_sf"/>
</dbReference>
<dbReference type="Pfam" id="PF00589">
    <property type="entry name" value="Phage_integrase"/>
    <property type="match status" value="1"/>
</dbReference>
<gene>
    <name evidence="5" type="ORF">NUZ5A_51073</name>
</gene>
<sequence length="430" mass="49878">MKQTLKNRLKADIHNYDKRIGSVLRRIENALSKQTVELIRKYHSEMISESISKATQLKHLEVLLNLSRFLKKEWGDVTADDIQRLVIRIIQEYSPSGQETHTTADHKKVLKIFFRWYKTGSRRKDPDALDPVEIRKIRLKRVKDRLSREDLISDSDMTKILHACGENLRDKALIAVHNEAGTRIGETLTLQIKHVSIDKYGAIIKVDGKTNARPIRLLISSPYLISWMNAHPFKDDPESPLWINISKYQYGSQLTYKGARQIIQKRVELANLPKRVYFHLFRHSQITQTANFLTEAQQKKRYGWSSSSKMPARYTHLVDEDVDEALLSHFGITKQKETELKLPRKCPACEWPNAPDVDYCEKCTKPLSLEKALELEQKEKEANQSLQQTVTELQKQVQNLARAFRNKTIDEQTAGKDNNAEQIDNRPTRK</sequence>
<evidence type="ECO:0000256" key="1">
    <source>
        <dbReference type="ARBA" id="ARBA00023172"/>
    </source>
</evidence>
<dbReference type="GO" id="GO:0003677">
    <property type="term" value="F:DNA binding"/>
    <property type="evidence" value="ECO:0007669"/>
    <property type="project" value="InterPro"/>
</dbReference>
<keyword evidence="2" id="KW-0175">Coiled coil</keyword>
<keyword evidence="1" id="KW-0233">DNA recombination</keyword>
<dbReference type="AlphaFoldDB" id="A0A812F611"/>
<dbReference type="InterPro" id="IPR050090">
    <property type="entry name" value="Tyrosine_recombinase_XerCD"/>
</dbReference>
<evidence type="ECO:0000256" key="3">
    <source>
        <dbReference type="SAM" id="MobiDB-lite"/>
    </source>
</evidence>
<dbReference type="SUPFAM" id="SSF56349">
    <property type="entry name" value="DNA breaking-rejoining enzymes"/>
    <property type="match status" value="1"/>
</dbReference>
<evidence type="ECO:0000259" key="4">
    <source>
        <dbReference type="PROSITE" id="PS51898"/>
    </source>
</evidence>
<dbReference type="InterPro" id="IPR002104">
    <property type="entry name" value="Integrase_catalytic"/>
</dbReference>
<dbReference type="PANTHER" id="PTHR30349:SF87">
    <property type="entry name" value="TRANSPOSASE A"/>
    <property type="match status" value="1"/>
</dbReference>
<evidence type="ECO:0000313" key="5">
    <source>
        <dbReference type="EMBL" id="CAE6500831.1"/>
    </source>
</evidence>
<feature type="domain" description="Tyr recombinase" evidence="4">
    <location>
        <begin position="141"/>
        <end position="327"/>
    </location>
</feature>
<feature type="region of interest" description="Disordered" evidence="3">
    <location>
        <begin position="406"/>
        <end position="430"/>
    </location>
</feature>
<reference evidence="5" key="1">
    <citation type="submission" date="2021-02" db="EMBL/GenBank/DDBJ databases">
        <authorList>
            <person name="Han P."/>
        </authorList>
    </citation>
    <scope>NUCLEOTIDE SEQUENCE</scope>
    <source>
        <strain evidence="5">Candidatus Nitrosotenuis uzonensis 5A</strain>
    </source>
</reference>
<feature type="coiled-coil region" evidence="2">
    <location>
        <begin position="369"/>
        <end position="403"/>
    </location>
</feature>
<dbReference type="RefSeq" id="WP_205100379.1">
    <property type="nucleotide sequence ID" value="NZ_CAJNAQ010000005.1"/>
</dbReference>